<keyword evidence="6 10" id="KW-0229">DNA integration</keyword>
<comment type="similarity">
    <text evidence="2">Belongs to the 'phage' integrase family. XerD subfamily.</text>
</comment>
<dbReference type="NCBIfam" id="TIGR02225">
    <property type="entry name" value="recomb_XerD"/>
    <property type="match status" value="1"/>
</dbReference>
<protein>
    <recommendedName>
        <fullName evidence="10">Tyrosine recombinase XerC</fullName>
    </recommendedName>
</protein>
<dbReference type="Pfam" id="PF00589">
    <property type="entry name" value="Phage_integrase"/>
    <property type="match status" value="1"/>
</dbReference>
<evidence type="ECO:0000256" key="3">
    <source>
        <dbReference type="ARBA" id="ARBA00022490"/>
    </source>
</evidence>
<keyword evidence="3 10" id="KW-0963">Cytoplasm</keyword>
<evidence type="ECO:0000259" key="11">
    <source>
        <dbReference type="PROSITE" id="PS51898"/>
    </source>
</evidence>
<feature type="active site" evidence="10">
    <location>
        <position position="239"/>
    </location>
</feature>
<organism evidence="13 14">
    <name type="scientific">candidate division WOR-3 bacterium</name>
    <dbReference type="NCBI Taxonomy" id="2052148"/>
    <lineage>
        <taxon>Bacteria</taxon>
        <taxon>Bacteria division WOR-3</taxon>
    </lineage>
</organism>
<dbReference type="InterPro" id="IPR044068">
    <property type="entry name" value="CB"/>
</dbReference>
<comment type="similarity">
    <text evidence="10">Belongs to the 'phage' integrase family. XerC subfamily.</text>
</comment>
<evidence type="ECO:0000256" key="4">
    <source>
        <dbReference type="ARBA" id="ARBA00022618"/>
    </source>
</evidence>
<dbReference type="InterPro" id="IPR004107">
    <property type="entry name" value="Integrase_SAM-like_N"/>
</dbReference>
<dbReference type="GO" id="GO:0007059">
    <property type="term" value="P:chromosome segregation"/>
    <property type="evidence" value="ECO:0007669"/>
    <property type="project" value="UniProtKB-UniRule"/>
</dbReference>
<dbReference type="InterPro" id="IPR050090">
    <property type="entry name" value="Tyrosine_recombinase_XerCD"/>
</dbReference>
<dbReference type="GO" id="GO:0005737">
    <property type="term" value="C:cytoplasm"/>
    <property type="evidence" value="ECO:0007669"/>
    <property type="project" value="UniProtKB-SubCell"/>
</dbReference>
<dbReference type="PROSITE" id="PS51900">
    <property type="entry name" value="CB"/>
    <property type="match status" value="1"/>
</dbReference>
<feature type="domain" description="Tyr recombinase" evidence="11">
    <location>
        <begin position="102"/>
        <end position="284"/>
    </location>
</feature>
<dbReference type="EMBL" id="QNBE01000012">
    <property type="protein sequence ID" value="RKX71289.1"/>
    <property type="molecule type" value="Genomic_DNA"/>
</dbReference>
<evidence type="ECO:0000256" key="6">
    <source>
        <dbReference type="ARBA" id="ARBA00022908"/>
    </source>
</evidence>
<comment type="function">
    <text evidence="10">Site-specific tyrosine recombinase, which acts by catalyzing the cutting and rejoining of the recombining DNA molecules. The XerC-XerD complex is essential to convert dimers of the bacterial chromosome into monomers to permit their segregation at cell division. It also contributes to the segregational stability of plasmids.</text>
</comment>
<evidence type="ECO:0000256" key="8">
    <source>
        <dbReference type="ARBA" id="ARBA00023172"/>
    </source>
</evidence>
<dbReference type="Proteomes" id="UP000268469">
    <property type="component" value="Unassembled WGS sequence"/>
</dbReference>
<dbReference type="Gene3D" id="1.10.443.10">
    <property type="entry name" value="Intergrase catalytic core"/>
    <property type="match status" value="1"/>
</dbReference>
<reference evidence="13 14" key="1">
    <citation type="submission" date="2018-06" db="EMBL/GenBank/DDBJ databases">
        <title>Extensive metabolic versatility and redundancy in microbially diverse, dynamic hydrothermal sediments.</title>
        <authorList>
            <person name="Dombrowski N."/>
            <person name="Teske A."/>
            <person name="Baker B.J."/>
        </authorList>
    </citation>
    <scope>NUCLEOTIDE SEQUENCE [LARGE SCALE GENOMIC DNA]</scope>
    <source>
        <strain evidence="13">B36_G15</strain>
    </source>
</reference>
<evidence type="ECO:0000256" key="10">
    <source>
        <dbReference type="HAMAP-Rule" id="MF_01808"/>
    </source>
</evidence>
<dbReference type="SUPFAM" id="SSF56349">
    <property type="entry name" value="DNA breaking-rejoining enzymes"/>
    <property type="match status" value="1"/>
</dbReference>
<dbReference type="PANTHER" id="PTHR30349:SF81">
    <property type="entry name" value="TYROSINE RECOMBINASE XERC"/>
    <property type="match status" value="1"/>
</dbReference>
<feature type="active site" evidence="10">
    <location>
        <position position="142"/>
    </location>
</feature>
<evidence type="ECO:0000256" key="1">
    <source>
        <dbReference type="ARBA" id="ARBA00004496"/>
    </source>
</evidence>
<dbReference type="PANTHER" id="PTHR30349">
    <property type="entry name" value="PHAGE INTEGRASE-RELATED"/>
    <property type="match status" value="1"/>
</dbReference>
<evidence type="ECO:0000256" key="5">
    <source>
        <dbReference type="ARBA" id="ARBA00022829"/>
    </source>
</evidence>
<dbReference type="NCBIfam" id="NF001399">
    <property type="entry name" value="PRK00283.1"/>
    <property type="match status" value="1"/>
</dbReference>
<evidence type="ECO:0000256" key="2">
    <source>
        <dbReference type="ARBA" id="ARBA00010450"/>
    </source>
</evidence>
<dbReference type="InterPro" id="IPR013762">
    <property type="entry name" value="Integrase-like_cat_sf"/>
</dbReference>
<dbReference type="GO" id="GO:0006313">
    <property type="term" value="P:DNA transposition"/>
    <property type="evidence" value="ECO:0007669"/>
    <property type="project" value="UniProtKB-UniRule"/>
</dbReference>
<evidence type="ECO:0000256" key="9">
    <source>
        <dbReference type="ARBA" id="ARBA00023306"/>
    </source>
</evidence>
<dbReference type="NCBIfam" id="NF040815">
    <property type="entry name" value="recomb_XerA_Arch"/>
    <property type="match status" value="1"/>
</dbReference>
<comment type="subcellular location">
    <subcellularLocation>
        <location evidence="1 10">Cytoplasm</location>
    </subcellularLocation>
</comment>
<dbReference type="InterPro" id="IPR010998">
    <property type="entry name" value="Integrase_recombinase_N"/>
</dbReference>
<evidence type="ECO:0000313" key="14">
    <source>
        <dbReference type="Proteomes" id="UP000268469"/>
    </source>
</evidence>
<evidence type="ECO:0000256" key="7">
    <source>
        <dbReference type="ARBA" id="ARBA00023125"/>
    </source>
</evidence>
<keyword evidence="4 10" id="KW-0132">Cell division</keyword>
<feature type="active site" evidence="10">
    <location>
        <position position="236"/>
    </location>
</feature>
<dbReference type="Pfam" id="PF02899">
    <property type="entry name" value="Phage_int_SAM_1"/>
    <property type="match status" value="1"/>
</dbReference>
<dbReference type="AlphaFoldDB" id="A0A660SKJ6"/>
<dbReference type="GO" id="GO:0003677">
    <property type="term" value="F:DNA binding"/>
    <property type="evidence" value="ECO:0007669"/>
    <property type="project" value="UniProtKB-UniRule"/>
</dbReference>
<evidence type="ECO:0000259" key="12">
    <source>
        <dbReference type="PROSITE" id="PS51900"/>
    </source>
</evidence>
<keyword evidence="9 10" id="KW-0131">Cell cycle</keyword>
<dbReference type="HAMAP" id="MF_01808">
    <property type="entry name" value="Recomb_XerC_XerD"/>
    <property type="match status" value="1"/>
</dbReference>
<dbReference type="CDD" id="cd00798">
    <property type="entry name" value="INT_XerDC_C"/>
    <property type="match status" value="1"/>
</dbReference>
<dbReference type="InterPro" id="IPR023009">
    <property type="entry name" value="Tyrosine_recombinase_XerC/XerD"/>
</dbReference>
<dbReference type="GO" id="GO:0009037">
    <property type="term" value="F:tyrosine-based site-specific recombinase activity"/>
    <property type="evidence" value="ECO:0007669"/>
    <property type="project" value="UniProtKB-UniRule"/>
</dbReference>
<dbReference type="PROSITE" id="PS51898">
    <property type="entry name" value="TYR_RECOMBINASE"/>
    <property type="match status" value="1"/>
</dbReference>
<proteinExistence type="inferred from homology"/>
<gene>
    <name evidence="13" type="primary">xerD</name>
    <name evidence="10" type="synonym">xerC</name>
    <name evidence="13" type="ORF">DRP53_02015</name>
</gene>
<dbReference type="Gene3D" id="1.10.150.130">
    <property type="match status" value="1"/>
</dbReference>
<comment type="caution">
    <text evidence="13">The sequence shown here is derived from an EMBL/GenBank/DDBJ whole genome shotgun (WGS) entry which is preliminary data.</text>
</comment>
<keyword evidence="5 10" id="KW-0159">Chromosome partition</keyword>
<dbReference type="InterPro" id="IPR002104">
    <property type="entry name" value="Integrase_catalytic"/>
</dbReference>
<name>A0A660SKJ6_UNCW3</name>
<feature type="active site" evidence="10">
    <location>
        <position position="166"/>
    </location>
</feature>
<sequence length="290" mass="33152">MLNEPLLHNFSSFLILEQGLSEETKDAYLRDLRSFAEWLGKDLTATDTDDLRAYLHSIQGLSPHTIARRFSALRSFFRFLLSRDEIAADPTRSLQTPKIPKHLPVVLTVSEVEKIIGMAEGASPLRMRDRAMLEMLYGCGLRISELIRIRLSDLNLDEGFLRVLGKGDKERLIPIGTRARSAIELWLKEGRSKIVKSASPHLFLNFRGKPLSRMGAWKIIRGYIRKAGIRKRVTPHTFRHTFATHLLEGGANLRAVQMMLGHADIATTQIYLHLDRETLREVHRLYHPRG</sequence>
<dbReference type="InterPro" id="IPR011932">
    <property type="entry name" value="Recomb_XerD"/>
</dbReference>
<feature type="active site" evidence="10">
    <location>
        <position position="262"/>
    </location>
</feature>
<dbReference type="GO" id="GO:0051301">
    <property type="term" value="P:cell division"/>
    <property type="evidence" value="ECO:0007669"/>
    <property type="project" value="UniProtKB-KW"/>
</dbReference>
<dbReference type="InterPro" id="IPR011010">
    <property type="entry name" value="DNA_brk_join_enz"/>
</dbReference>
<accession>A0A660SKJ6</accession>
<keyword evidence="7 10" id="KW-0238">DNA-binding</keyword>
<keyword evidence="8 10" id="KW-0233">DNA recombination</keyword>
<feature type="domain" description="Core-binding (CB)" evidence="12">
    <location>
        <begin position="1"/>
        <end position="81"/>
    </location>
</feature>
<evidence type="ECO:0000313" key="13">
    <source>
        <dbReference type="EMBL" id="RKX71289.1"/>
    </source>
</evidence>
<comment type="subunit">
    <text evidence="10">Forms a cyclic heterotetrameric complex composed of two molecules of XerC and two molecules of XerD.</text>
</comment>
<feature type="active site" description="O-(3'-phospho-DNA)-tyrosine intermediate" evidence="10">
    <location>
        <position position="271"/>
    </location>
</feature>